<keyword evidence="2" id="KW-1185">Reference proteome</keyword>
<feature type="compositionally biased region" description="Pro residues" evidence="1">
    <location>
        <begin position="145"/>
        <end position="164"/>
    </location>
</feature>
<proteinExistence type="predicted"/>
<protein>
    <submittedName>
        <fullName evidence="3">Neural Wiskott-Aldrich syndrome protein-like</fullName>
    </submittedName>
</protein>
<evidence type="ECO:0000313" key="3">
    <source>
        <dbReference type="RefSeq" id="XP_025734482.1"/>
    </source>
</evidence>
<gene>
    <name evidence="3" type="primary">LOC112829231</name>
</gene>
<feature type="compositionally biased region" description="Polar residues" evidence="1">
    <location>
        <begin position="193"/>
        <end position="209"/>
    </location>
</feature>
<sequence>MTAQRIRRYTPGGPSPQTRARTHTVPHSPSPAGSARTDAKPTRDPRARKQPPAPALGPTPPATPRHANTPPAPAEARPAQPPPPPPRRSHLAALPVPLRAAPFAPRPCSAPGPLRRDGPDPRRLRSASSRGHPGPGEGANANRHTPPPSRCPAPLGPPPGAPPHPRLRPLRRGLTLVNRALPLWGDHAPSLTPPQTLGSSAHPSVSGTP</sequence>
<reference key="1">
    <citation type="submission" date="2019-01" db="UniProtKB">
        <authorList>
            <consortium name="RefSeq"/>
        </authorList>
    </citation>
    <scope>IDENTIFICATION</scope>
</reference>
<feature type="compositionally biased region" description="Pro residues" evidence="1">
    <location>
        <begin position="51"/>
        <end position="63"/>
    </location>
</feature>
<dbReference type="Proteomes" id="UP000286641">
    <property type="component" value="Unplaced"/>
</dbReference>
<feature type="compositionally biased region" description="Basic and acidic residues" evidence="1">
    <location>
        <begin position="37"/>
        <end position="47"/>
    </location>
</feature>
<dbReference type="InParanoid" id="A0A3Q7PWU2"/>
<evidence type="ECO:0000313" key="2">
    <source>
        <dbReference type="Proteomes" id="UP000286641"/>
    </source>
</evidence>
<feature type="compositionally biased region" description="Basic and acidic residues" evidence="1">
    <location>
        <begin position="114"/>
        <end position="123"/>
    </location>
</feature>
<dbReference type="RefSeq" id="XP_025734482.1">
    <property type="nucleotide sequence ID" value="XM_025878697.1"/>
</dbReference>
<name>A0A3Q7PWU2_CALUR</name>
<organism evidence="2 3">
    <name type="scientific">Callorhinus ursinus</name>
    <name type="common">Northern fur seal</name>
    <dbReference type="NCBI Taxonomy" id="34884"/>
    <lineage>
        <taxon>Eukaryota</taxon>
        <taxon>Metazoa</taxon>
        <taxon>Chordata</taxon>
        <taxon>Craniata</taxon>
        <taxon>Vertebrata</taxon>
        <taxon>Euteleostomi</taxon>
        <taxon>Mammalia</taxon>
        <taxon>Eutheria</taxon>
        <taxon>Laurasiatheria</taxon>
        <taxon>Carnivora</taxon>
        <taxon>Caniformia</taxon>
        <taxon>Pinnipedia</taxon>
        <taxon>Otariidae</taxon>
        <taxon>Callorhinus</taxon>
    </lineage>
</organism>
<reference evidence="3" key="2">
    <citation type="submission" date="2025-08" db="UniProtKB">
        <authorList>
            <consortium name="RefSeq"/>
        </authorList>
    </citation>
    <scope>IDENTIFICATION</scope>
    <source>
        <tissue evidence="3">Blood</tissue>
    </source>
</reference>
<feature type="region of interest" description="Disordered" evidence="1">
    <location>
        <begin position="1"/>
        <end position="209"/>
    </location>
</feature>
<feature type="compositionally biased region" description="Low complexity" evidence="1">
    <location>
        <begin position="91"/>
        <end position="103"/>
    </location>
</feature>
<dbReference type="AlphaFoldDB" id="A0A3Q7PWU2"/>
<evidence type="ECO:0000256" key="1">
    <source>
        <dbReference type="SAM" id="MobiDB-lite"/>
    </source>
</evidence>
<accession>A0A3Q7PWU2</accession>